<comment type="caution">
    <text evidence="4">The sequence shown here is derived from an EMBL/GenBank/DDBJ whole genome shotgun (WGS) entry which is preliminary data.</text>
</comment>
<evidence type="ECO:0000256" key="1">
    <source>
        <dbReference type="ARBA" id="ARBA00004370"/>
    </source>
</evidence>
<feature type="domain" description="Beta-lactamase-related" evidence="3">
    <location>
        <begin position="13"/>
        <end position="329"/>
    </location>
</feature>
<dbReference type="Gene3D" id="3.40.710.10">
    <property type="entry name" value="DD-peptidase/beta-lactamase superfamily"/>
    <property type="match status" value="1"/>
</dbReference>
<proteinExistence type="predicted"/>
<evidence type="ECO:0000313" key="5">
    <source>
        <dbReference type="Proteomes" id="UP000216207"/>
    </source>
</evidence>
<reference evidence="4 5" key="1">
    <citation type="submission" date="2017-07" db="EMBL/GenBank/DDBJ databases">
        <title>Isolation and whole genome analysis of endospore-forming bacteria from heroin.</title>
        <authorList>
            <person name="Kalinowski J."/>
            <person name="Ahrens B."/>
            <person name="Al-Dilaimi A."/>
            <person name="Winkler A."/>
            <person name="Wibberg D."/>
            <person name="Schleenbecker U."/>
            <person name="Ruckert C."/>
            <person name="Wolfel R."/>
            <person name="Grass G."/>
        </authorList>
    </citation>
    <scope>NUCLEOTIDE SEQUENCE [LARGE SCALE GENOMIC DNA]</scope>
    <source>
        <strain evidence="4 5">7539</strain>
    </source>
</reference>
<evidence type="ECO:0000313" key="4">
    <source>
        <dbReference type="EMBL" id="PAE89278.1"/>
    </source>
</evidence>
<dbReference type="GO" id="GO:0016020">
    <property type="term" value="C:membrane"/>
    <property type="evidence" value="ECO:0007669"/>
    <property type="project" value="UniProtKB-SubCell"/>
</dbReference>
<dbReference type="Pfam" id="PF00144">
    <property type="entry name" value="Beta-lactamase"/>
    <property type="match status" value="1"/>
</dbReference>
<dbReference type="Proteomes" id="UP000216207">
    <property type="component" value="Unassembled WGS sequence"/>
</dbReference>
<dbReference type="InterPro" id="IPR001466">
    <property type="entry name" value="Beta-lactam-related"/>
</dbReference>
<keyword evidence="2" id="KW-0472">Membrane</keyword>
<dbReference type="EMBL" id="NPCC01000009">
    <property type="protein sequence ID" value="PAE89278.1"/>
    <property type="molecule type" value="Genomic_DNA"/>
</dbReference>
<dbReference type="InterPro" id="IPR012338">
    <property type="entry name" value="Beta-lactam/transpept-like"/>
</dbReference>
<gene>
    <name evidence="4" type="ORF">CHH72_08280</name>
</gene>
<evidence type="ECO:0000256" key="2">
    <source>
        <dbReference type="ARBA" id="ARBA00023136"/>
    </source>
</evidence>
<organism evidence="4 5">
    <name type="scientific">Shouchella clausii</name>
    <name type="common">Alkalihalobacillus clausii</name>
    <dbReference type="NCBI Taxonomy" id="79880"/>
    <lineage>
        <taxon>Bacteria</taxon>
        <taxon>Bacillati</taxon>
        <taxon>Bacillota</taxon>
        <taxon>Bacilli</taxon>
        <taxon>Bacillales</taxon>
        <taxon>Bacillaceae</taxon>
        <taxon>Shouchella</taxon>
    </lineage>
</organism>
<dbReference type="AlphaFoldDB" id="A0A268P0Q6"/>
<evidence type="ECO:0000259" key="3">
    <source>
        <dbReference type="Pfam" id="PF00144"/>
    </source>
</evidence>
<dbReference type="SUPFAM" id="SSF56601">
    <property type="entry name" value="beta-lactamase/transpeptidase-like"/>
    <property type="match status" value="1"/>
</dbReference>
<dbReference type="PANTHER" id="PTHR46825">
    <property type="entry name" value="D-ALANYL-D-ALANINE-CARBOXYPEPTIDASE/ENDOPEPTIDASE AMPH"/>
    <property type="match status" value="1"/>
</dbReference>
<comment type="subcellular location">
    <subcellularLocation>
        <location evidence="1">Membrane</location>
    </subcellularLocation>
</comment>
<name>A0A268P0Q6_SHOCL</name>
<accession>A0A268P0Q6</accession>
<dbReference type="InterPro" id="IPR050491">
    <property type="entry name" value="AmpC-like"/>
</dbReference>
<protein>
    <submittedName>
        <fullName evidence="4">Penicillin-binding protein</fullName>
    </submittedName>
</protein>
<dbReference type="PANTHER" id="PTHR46825:SF11">
    <property type="entry name" value="PENICILLIN-BINDING PROTEIN 4"/>
    <property type="match status" value="1"/>
</dbReference>
<sequence length="340" mass="37566">MNMMETIKQVAKETAKAETFAGTYYVVTPEGIVTDSFGFANRAERIPNQTNTRYGIASGTKLLTAMAICQLADSGKLSLHAKLADCLEIDFLAIDPEITVHQLLTHTSGIADYFDEEVMDDYEELWQQTAVYQMRKGKDFLPLFQQQEMKEKPGTTFRYNNSGYIVLGLVVEQASGLSFSDYVEKAIFQKAGMPRSGFFEMDALPEGAALGYIDEDNGKWRTNVFSVPAKGGADGGAFVTAPEMARLWQELSAGKLMSKEMVASLLAPHVQVEDDLFYGYGGYMKGEAGRVYKHIFMGYDPGVNFRMACYPETGHVLVVCSNNSDGAFELQTAIETALFT</sequence>